<dbReference type="Proteomes" id="UP000606730">
    <property type="component" value="Unassembled WGS sequence"/>
</dbReference>
<proteinExistence type="predicted"/>
<evidence type="ECO:0000313" key="1">
    <source>
        <dbReference type="EMBL" id="GGE48530.1"/>
    </source>
</evidence>
<keyword evidence="2" id="KW-1185">Reference proteome</keyword>
<dbReference type="OrthoDB" id="5918880at2"/>
<dbReference type="EMBL" id="BMKN01000001">
    <property type="protein sequence ID" value="GGE48530.1"/>
    <property type="molecule type" value="Genomic_DNA"/>
</dbReference>
<accession>A0A917EIX8</accession>
<dbReference type="Pfam" id="PF10649">
    <property type="entry name" value="DUF2478"/>
    <property type="match status" value="1"/>
</dbReference>
<dbReference type="RefSeq" id="WP_095595664.1">
    <property type="nucleotide sequence ID" value="NZ_BMKN01000001.1"/>
</dbReference>
<dbReference type="InterPro" id="IPR018912">
    <property type="entry name" value="DUF2478"/>
</dbReference>
<name>A0A917EIX8_9RHOB</name>
<dbReference type="AlphaFoldDB" id="A0A917EIX8"/>
<reference evidence="1" key="1">
    <citation type="journal article" date="2014" name="Int. J. Syst. Evol. Microbiol.">
        <title>Complete genome sequence of Corynebacterium casei LMG S-19264T (=DSM 44701T), isolated from a smear-ripened cheese.</title>
        <authorList>
            <consortium name="US DOE Joint Genome Institute (JGI-PGF)"/>
            <person name="Walter F."/>
            <person name="Albersmeier A."/>
            <person name="Kalinowski J."/>
            <person name="Ruckert C."/>
        </authorList>
    </citation>
    <scope>NUCLEOTIDE SEQUENCE</scope>
    <source>
        <strain evidence="1">CGMCC 1.16012</strain>
    </source>
</reference>
<evidence type="ECO:0000313" key="2">
    <source>
        <dbReference type="Proteomes" id="UP000606730"/>
    </source>
</evidence>
<protein>
    <recommendedName>
        <fullName evidence="3">Nucleoside-triphosphatase THEP1</fullName>
    </recommendedName>
</protein>
<gene>
    <name evidence="1" type="ORF">GCM10011517_15470</name>
</gene>
<sequence length="169" mass="18211">MLGYISDDARGASDKLLFQMADRFRKDGLNVAGAVQENIGGDEVTACDMVLRIFGHSDPITISQNLGPGATGCRLDPDALERAVGFASAQLSDDTDLLIVNKFGKQEMEGGGFRQLIGEAMTLGVPVLTAIRPSYLEVFTSFTGDLAEEIKAEPSAINAWFDAQRMETF</sequence>
<evidence type="ECO:0008006" key="3">
    <source>
        <dbReference type="Google" id="ProtNLM"/>
    </source>
</evidence>
<comment type="caution">
    <text evidence="1">The sequence shown here is derived from an EMBL/GenBank/DDBJ whole genome shotgun (WGS) entry which is preliminary data.</text>
</comment>
<organism evidence="1 2">
    <name type="scientific">Actibacterium pelagium</name>
    <dbReference type="NCBI Taxonomy" id="2029103"/>
    <lineage>
        <taxon>Bacteria</taxon>
        <taxon>Pseudomonadati</taxon>
        <taxon>Pseudomonadota</taxon>
        <taxon>Alphaproteobacteria</taxon>
        <taxon>Rhodobacterales</taxon>
        <taxon>Roseobacteraceae</taxon>
        <taxon>Actibacterium</taxon>
    </lineage>
</organism>
<reference evidence="1" key="2">
    <citation type="submission" date="2020-09" db="EMBL/GenBank/DDBJ databases">
        <authorList>
            <person name="Sun Q."/>
            <person name="Zhou Y."/>
        </authorList>
    </citation>
    <scope>NUCLEOTIDE SEQUENCE</scope>
    <source>
        <strain evidence="1">CGMCC 1.16012</strain>
    </source>
</reference>